<evidence type="ECO:0000313" key="3">
    <source>
        <dbReference type="EMBL" id="SEA17464.1"/>
    </source>
</evidence>
<keyword evidence="2" id="KW-1133">Transmembrane helix</keyword>
<evidence type="ECO:0000313" key="4">
    <source>
        <dbReference type="Proteomes" id="UP000198638"/>
    </source>
</evidence>
<dbReference type="InterPro" id="IPR005625">
    <property type="entry name" value="PepSY-ass_TM"/>
</dbReference>
<evidence type="ECO:0000256" key="2">
    <source>
        <dbReference type="SAM" id="Phobius"/>
    </source>
</evidence>
<keyword evidence="2" id="KW-0472">Membrane</keyword>
<sequence>MSTTTAQHTASSVSTASAGYRTLWRWHFYAGLFVMPFLVILAITGTLYCFQPQIEPLLYPHRLVVEPQATPRLNQDALLAKARTAMPADAVAVTAAITTTPDRSAEFVFRLRDGDRQSVYVNPYSGEILGTLSVERRFMQVDRMLHRKLLLGKPGELLMELAACWTLVMIGTGVALWWPREKTTLRAALRPRFTLKGRPLWKNLHAVMGAWLALGAVAFVLTGLPWSGSWGKQFKALATRANLGAPAGSWGGLPLRSALPGDHAEHAGHTHAAPDASGSKMESMPGMVMDDLPLPSTPWAVGNVKVPASTERNGTQALSLDRVVMRVASLGVTGGYDIALPTSPTGVYTVSYFPADPKAERTIYVDQYSGAVLKDIRYGDYGAVSQAVSYGTSLHMGRYFGVANQILCAAISLGLAGMAITGCVMWWMRRPQRLPGAPSRERAAPPMRGWKTGLVLLGMVFPLMGATLLAVWFADRMLFRGAQEFAS</sequence>
<feature type="transmembrane region" description="Helical" evidence="2">
    <location>
        <begin position="26"/>
        <end position="50"/>
    </location>
</feature>
<keyword evidence="2" id="KW-0812">Transmembrane</keyword>
<feature type="transmembrane region" description="Helical" evidence="2">
    <location>
        <begin position="406"/>
        <end position="428"/>
    </location>
</feature>
<dbReference type="OrthoDB" id="9791166at2"/>
<accession>A0A1H3Z299</accession>
<protein>
    <submittedName>
        <fullName evidence="3">Uncharacterized iron-regulated membrane protein</fullName>
    </submittedName>
</protein>
<dbReference type="AlphaFoldDB" id="A0A1H3Z299"/>
<name>A0A1H3Z299_9BURK</name>
<dbReference type="STRING" id="83784.SAMN05192564_101545"/>
<feature type="region of interest" description="Disordered" evidence="1">
    <location>
        <begin position="261"/>
        <end position="284"/>
    </location>
</feature>
<dbReference type="Pfam" id="PF03929">
    <property type="entry name" value="PepSY_TM"/>
    <property type="match status" value="1"/>
</dbReference>
<organism evidence="3 4">
    <name type="scientific">Paraburkholderia sartisoli</name>
    <dbReference type="NCBI Taxonomy" id="83784"/>
    <lineage>
        <taxon>Bacteria</taxon>
        <taxon>Pseudomonadati</taxon>
        <taxon>Pseudomonadota</taxon>
        <taxon>Betaproteobacteria</taxon>
        <taxon>Burkholderiales</taxon>
        <taxon>Burkholderiaceae</taxon>
        <taxon>Paraburkholderia</taxon>
    </lineage>
</organism>
<dbReference type="PANTHER" id="PTHR34219">
    <property type="entry name" value="IRON-REGULATED INNER MEMBRANE PROTEIN-RELATED"/>
    <property type="match status" value="1"/>
</dbReference>
<feature type="transmembrane region" description="Helical" evidence="2">
    <location>
        <begin position="454"/>
        <end position="474"/>
    </location>
</feature>
<dbReference type="EMBL" id="FNRQ01000001">
    <property type="protein sequence ID" value="SEA17464.1"/>
    <property type="molecule type" value="Genomic_DNA"/>
</dbReference>
<dbReference type="RefSeq" id="WP_090528612.1">
    <property type="nucleotide sequence ID" value="NZ_FNRQ01000001.1"/>
</dbReference>
<dbReference type="PANTHER" id="PTHR34219:SF1">
    <property type="entry name" value="PEPSY DOMAIN-CONTAINING PROTEIN"/>
    <property type="match status" value="1"/>
</dbReference>
<dbReference type="Proteomes" id="UP000198638">
    <property type="component" value="Unassembled WGS sequence"/>
</dbReference>
<evidence type="ECO:0000256" key="1">
    <source>
        <dbReference type="SAM" id="MobiDB-lite"/>
    </source>
</evidence>
<proteinExistence type="predicted"/>
<reference evidence="4" key="1">
    <citation type="submission" date="2016-10" db="EMBL/GenBank/DDBJ databases">
        <authorList>
            <person name="Varghese N."/>
            <person name="Submissions S."/>
        </authorList>
    </citation>
    <scope>NUCLEOTIDE SEQUENCE [LARGE SCALE GENOMIC DNA]</scope>
    <source>
        <strain evidence="4">LMG 24000</strain>
    </source>
</reference>
<keyword evidence="4" id="KW-1185">Reference proteome</keyword>
<feature type="transmembrane region" description="Helical" evidence="2">
    <location>
        <begin position="157"/>
        <end position="178"/>
    </location>
</feature>
<feature type="transmembrane region" description="Helical" evidence="2">
    <location>
        <begin position="204"/>
        <end position="226"/>
    </location>
</feature>
<gene>
    <name evidence="3" type="ORF">SAMN05192564_101545</name>
</gene>